<keyword evidence="6" id="KW-1185">Reference proteome</keyword>
<proteinExistence type="predicted"/>
<dbReference type="InterPro" id="IPR058240">
    <property type="entry name" value="rSAM_sf"/>
</dbReference>
<dbReference type="SUPFAM" id="SSF102114">
    <property type="entry name" value="Radical SAM enzymes"/>
    <property type="match status" value="1"/>
</dbReference>
<accession>A0A7Y9E0B0</accession>
<evidence type="ECO:0000256" key="1">
    <source>
        <dbReference type="ARBA" id="ARBA00022691"/>
    </source>
</evidence>
<dbReference type="RefSeq" id="WP_179796171.1">
    <property type="nucleotide sequence ID" value="NZ_BAABHP010000005.1"/>
</dbReference>
<dbReference type="InterPro" id="IPR007197">
    <property type="entry name" value="rSAM"/>
</dbReference>
<evidence type="ECO:0000313" key="6">
    <source>
        <dbReference type="Proteomes" id="UP000535890"/>
    </source>
</evidence>
<keyword evidence="1" id="KW-0949">S-adenosyl-L-methionine</keyword>
<organism evidence="5 6">
    <name type="scientific">Actinomycetospora corticicola</name>
    <dbReference type="NCBI Taxonomy" id="663602"/>
    <lineage>
        <taxon>Bacteria</taxon>
        <taxon>Bacillati</taxon>
        <taxon>Actinomycetota</taxon>
        <taxon>Actinomycetes</taxon>
        <taxon>Pseudonocardiales</taxon>
        <taxon>Pseudonocardiaceae</taxon>
        <taxon>Actinomycetospora</taxon>
    </lineage>
</organism>
<dbReference type="Gene3D" id="3.20.20.70">
    <property type="entry name" value="Aldolase class I"/>
    <property type="match status" value="1"/>
</dbReference>
<dbReference type="GO" id="GO:0051536">
    <property type="term" value="F:iron-sulfur cluster binding"/>
    <property type="evidence" value="ECO:0007669"/>
    <property type="project" value="UniProtKB-KW"/>
</dbReference>
<protein>
    <recommendedName>
        <fullName evidence="7">Radical SAM domain-containing protein</fullName>
    </recommendedName>
</protein>
<dbReference type="AlphaFoldDB" id="A0A7Y9E0B0"/>
<gene>
    <name evidence="5" type="ORF">BJ983_004880</name>
</gene>
<dbReference type="Proteomes" id="UP000535890">
    <property type="component" value="Unassembled WGS sequence"/>
</dbReference>
<keyword evidence="2" id="KW-0479">Metal-binding</keyword>
<comment type="caution">
    <text evidence="5">The sequence shown here is derived from an EMBL/GenBank/DDBJ whole genome shotgun (WGS) entry which is preliminary data.</text>
</comment>
<dbReference type="GO" id="GO:0003824">
    <property type="term" value="F:catalytic activity"/>
    <property type="evidence" value="ECO:0007669"/>
    <property type="project" value="InterPro"/>
</dbReference>
<dbReference type="GO" id="GO:0046872">
    <property type="term" value="F:metal ion binding"/>
    <property type="evidence" value="ECO:0007669"/>
    <property type="project" value="UniProtKB-KW"/>
</dbReference>
<evidence type="ECO:0000256" key="4">
    <source>
        <dbReference type="ARBA" id="ARBA00023014"/>
    </source>
</evidence>
<dbReference type="InterPro" id="IPR013785">
    <property type="entry name" value="Aldolase_TIM"/>
</dbReference>
<keyword evidence="3" id="KW-0408">Iron</keyword>
<evidence type="ECO:0000256" key="2">
    <source>
        <dbReference type="ARBA" id="ARBA00022723"/>
    </source>
</evidence>
<name>A0A7Y9E0B0_9PSEU</name>
<evidence type="ECO:0008006" key="7">
    <source>
        <dbReference type="Google" id="ProtNLM"/>
    </source>
</evidence>
<dbReference type="SFLD" id="SFLDS00029">
    <property type="entry name" value="Radical_SAM"/>
    <property type="match status" value="1"/>
</dbReference>
<evidence type="ECO:0000256" key="3">
    <source>
        <dbReference type="ARBA" id="ARBA00023004"/>
    </source>
</evidence>
<keyword evidence="4" id="KW-0411">Iron-sulfur</keyword>
<dbReference type="EMBL" id="JACCBN010000001">
    <property type="protein sequence ID" value="NYD38778.1"/>
    <property type="molecule type" value="Genomic_DNA"/>
</dbReference>
<sequence>MRRLRAWWRSTRPADPEFVAALARRWAELPAIARTPAQVIGRHAVGCEGTHGVFPRCNLSCTPCYHSRDANRVRTDGAHTVGEVDAQMALLRRRRGPVAHAQLIGGEVTLLGPDDHAAALLTMRGHGREPMSMTHGDLDDDYLERLALGPDGRRRLRRISFAGHFDSLMTGRRGIPRPPDEASLHPYRRAFVERFERLRREHGVRFFVAHTMTVSPANLAEVAEVAHAAGRMGFGMLAFQPAAFVGDHRRWHEPYRAMTDDDVWAEIERGLGARLDHTFVQHGDLRCNRVVYGFWVGERWYPLADGDDPRDLAARDAFLEHFGPVNFIGSSAPVLLVKVLRVVLRHPRTVPIALGWSRRRVLAVGDGAERSSTLSGLRRVLRHGARPMSVVMHSFIDAADVAPAWEATQRGEVAADPSVRDIQERLAACHYTMAHPDDGSLVPACVQHSVLDPGENAELRRLLPITPVRR</sequence>
<evidence type="ECO:0000313" key="5">
    <source>
        <dbReference type="EMBL" id="NYD38778.1"/>
    </source>
</evidence>
<reference evidence="5 6" key="1">
    <citation type="submission" date="2020-07" db="EMBL/GenBank/DDBJ databases">
        <title>Sequencing the genomes of 1000 actinobacteria strains.</title>
        <authorList>
            <person name="Klenk H.-P."/>
        </authorList>
    </citation>
    <scope>NUCLEOTIDE SEQUENCE [LARGE SCALE GENOMIC DNA]</scope>
    <source>
        <strain evidence="5 6">DSM 45772</strain>
    </source>
</reference>